<organism evidence="3 4">
    <name type="scientific">Saliphagus infecundisoli</name>
    <dbReference type="NCBI Taxonomy" id="1849069"/>
    <lineage>
        <taxon>Archaea</taxon>
        <taxon>Methanobacteriati</taxon>
        <taxon>Methanobacteriota</taxon>
        <taxon>Stenosarchaea group</taxon>
        <taxon>Halobacteria</taxon>
        <taxon>Halobacteriales</taxon>
        <taxon>Natrialbaceae</taxon>
        <taxon>Saliphagus</taxon>
    </lineage>
</organism>
<evidence type="ECO:0000313" key="4">
    <source>
        <dbReference type="Proteomes" id="UP001595925"/>
    </source>
</evidence>
<dbReference type="Proteomes" id="UP001595925">
    <property type="component" value="Unassembled WGS sequence"/>
</dbReference>
<gene>
    <name evidence="3" type="ORF">ACFPFO_04315</name>
</gene>
<keyword evidence="4" id="KW-1185">Reference proteome</keyword>
<name>A0ABD5QDA1_9EURY</name>
<reference evidence="3 4" key="1">
    <citation type="journal article" date="2019" name="Int. J. Syst. Evol. Microbiol.">
        <title>The Global Catalogue of Microorganisms (GCM) 10K type strain sequencing project: providing services to taxonomists for standard genome sequencing and annotation.</title>
        <authorList>
            <consortium name="The Broad Institute Genomics Platform"/>
            <consortium name="The Broad Institute Genome Sequencing Center for Infectious Disease"/>
            <person name="Wu L."/>
            <person name="Ma J."/>
        </authorList>
    </citation>
    <scope>NUCLEOTIDE SEQUENCE [LARGE SCALE GENOMIC DNA]</scope>
    <source>
        <strain evidence="3 4">CGMCC 1.15824</strain>
    </source>
</reference>
<dbReference type="CDD" id="cd02035">
    <property type="entry name" value="ArsA"/>
    <property type="match status" value="1"/>
</dbReference>
<dbReference type="NCBIfam" id="TIGR00345">
    <property type="entry name" value="GET3_arsA_TRC40"/>
    <property type="match status" value="1"/>
</dbReference>
<dbReference type="RefSeq" id="WP_224828259.1">
    <property type="nucleotide sequence ID" value="NZ_JAIVEF010000005.1"/>
</dbReference>
<evidence type="ECO:0000313" key="3">
    <source>
        <dbReference type="EMBL" id="MFC4987007.1"/>
    </source>
</evidence>
<sequence>MESSRFVFVGGKGGVGKTTVASAYGVRRARAGDRVLLVSTDPAHSTSDVFGQELGDDPQPVRGHDGLEAVEIDPESEVEAHLQGLKRELGTQMSPVLVNEIDVQLEMAHRTPGAYEAALFDRFVDVMRESGGYDRVVFDTAPTGGTLRLLSLPDLLEGWIERLKEKRTESIDLYEKAAIGNRTPRRLLEGDPILARLEERRERFAFAGDALREDAAFALVVTPDELSIRETERAIDDLADSDLSVGGLVVNRLLPWPEPDEEGRGATYLRERGRSQRARVREARERLEPPVVAEIEARTREVTGDLLGEVAGEVALSVDGGEK</sequence>
<proteinExistence type="inferred from homology"/>
<dbReference type="SUPFAM" id="SSF52540">
    <property type="entry name" value="P-loop containing nucleoside triphosphate hydrolases"/>
    <property type="match status" value="1"/>
</dbReference>
<feature type="domain" description="ArsA/GET3 Anion-transporting ATPase-like" evidence="2">
    <location>
        <begin position="5"/>
        <end position="304"/>
    </location>
</feature>
<dbReference type="Gene3D" id="3.40.50.300">
    <property type="entry name" value="P-loop containing nucleotide triphosphate hydrolases"/>
    <property type="match status" value="1"/>
</dbReference>
<dbReference type="PANTHER" id="PTHR10803:SF3">
    <property type="entry name" value="ATPASE GET3"/>
    <property type="match status" value="1"/>
</dbReference>
<evidence type="ECO:0000259" key="2">
    <source>
        <dbReference type="Pfam" id="PF02374"/>
    </source>
</evidence>
<dbReference type="InterPro" id="IPR025723">
    <property type="entry name" value="ArsA/GET3_ATPase-like"/>
</dbReference>
<accession>A0ABD5QDA1</accession>
<dbReference type="PANTHER" id="PTHR10803">
    <property type="entry name" value="ARSENICAL PUMP-DRIVING ATPASE ARSENITE-TRANSLOCATING ATPASE"/>
    <property type="match status" value="1"/>
</dbReference>
<evidence type="ECO:0000256" key="1">
    <source>
        <dbReference type="ARBA" id="ARBA00011040"/>
    </source>
</evidence>
<dbReference type="AlphaFoldDB" id="A0ABD5QDA1"/>
<comment type="similarity">
    <text evidence="1">Belongs to the arsA ATPase family.</text>
</comment>
<comment type="caution">
    <text evidence="3">The sequence shown here is derived from an EMBL/GenBank/DDBJ whole genome shotgun (WGS) entry which is preliminary data.</text>
</comment>
<dbReference type="EMBL" id="JBHSJG010000014">
    <property type="protein sequence ID" value="MFC4987007.1"/>
    <property type="molecule type" value="Genomic_DNA"/>
</dbReference>
<dbReference type="Pfam" id="PF02374">
    <property type="entry name" value="ArsA_ATPase"/>
    <property type="match status" value="1"/>
</dbReference>
<protein>
    <submittedName>
        <fullName evidence="3">ArsA family ATPase</fullName>
    </submittedName>
</protein>
<dbReference type="InterPro" id="IPR016300">
    <property type="entry name" value="ATPase_ArsA/GET3"/>
</dbReference>
<dbReference type="InterPro" id="IPR027417">
    <property type="entry name" value="P-loop_NTPase"/>
</dbReference>